<reference evidence="5 6" key="1">
    <citation type="submission" date="2019-03" db="EMBL/GenBank/DDBJ databases">
        <title>Complete genome sequence of Paenisporosarcina antarctica CGMCC 1.6503T.</title>
        <authorList>
            <person name="Rong J.-C."/>
            <person name="Chi N.-Y."/>
            <person name="Zhang Q.-F."/>
        </authorList>
    </citation>
    <scope>NUCLEOTIDE SEQUENCE [LARGE SCALE GENOMIC DNA]</scope>
    <source>
        <strain evidence="5 6">CGMCC 1.6503</strain>
    </source>
</reference>
<protein>
    <recommendedName>
        <fullName evidence="4">D-isomer specific 2-hydroxyacid dehydrogenase NAD-binding domain-containing protein</fullName>
    </recommendedName>
</protein>
<keyword evidence="6" id="KW-1185">Reference proteome</keyword>
<dbReference type="PROSITE" id="PS00671">
    <property type="entry name" value="D_2_HYDROXYACID_DH_3"/>
    <property type="match status" value="1"/>
</dbReference>
<dbReference type="Pfam" id="PF02826">
    <property type="entry name" value="2-Hacid_dh_C"/>
    <property type="match status" value="1"/>
</dbReference>
<dbReference type="InterPro" id="IPR029753">
    <property type="entry name" value="D-isomer_DH_CS"/>
</dbReference>
<dbReference type="Gene3D" id="3.40.50.720">
    <property type="entry name" value="NAD(P)-binding Rossmann-like Domain"/>
    <property type="match status" value="2"/>
</dbReference>
<dbReference type="SUPFAM" id="SSF51735">
    <property type="entry name" value="NAD(P)-binding Rossmann-fold domains"/>
    <property type="match status" value="1"/>
</dbReference>
<dbReference type="PANTHER" id="PTHR43761:SF1">
    <property type="entry name" value="D-ISOMER SPECIFIC 2-HYDROXYACID DEHYDROGENASE CATALYTIC DOMAIN-CONTAINING PROTEIN-RELATED"/>
    <property type="match status" value="1"/>
</dbReference>
<dbReference type="KEGG" id="panc:E2636_15810"/>
<dbReference type="OrthoDB" id="9805416at2"/>
<sequence length="102" mass="11284">MMKPTAFLINAARGGLIDEEALAIALKNKTIAGAALDVFEQEHTLKNHSLWGLDNVIVTPHIAGLTTEAMSIMSLECSKEIVRVKNNEEPIKWVNKKQMTKI</sequence>
<evidence type="ECO:0000313" key="5">
    <source>
        <dbReference type="EMBL" id="QBP42522.1"/>
    </source>
</evidence>
<dbReference type="PANTHER" id="PTHR43761">
    <property type="entry name" value="D-ISOMER SPECIFIC 2-HYDROXYACID DEHYDROGENASE FAMILY PROTEIN (AFU_ORTHOLOGUE AFUA_1G13630)"/>
    <property type="match status" value="1"/>
</dbReference>
<gene>
    <name evidence="5" type="ORF">E2636_15810</name>
</gene>
<dbReference type="AlphaFoldDB" id="A0A4P7A129"/>
<evidence type="ECO:0000313" key="6">
    <source>
        <dbReference type="Proteomes" id="UP000294292"/>
    </source>
</evidence>
<dbReference type="GO" id="GO:0016616">
    <property type="term" value="F:oxidoreductase activity, acting on the CH-OH group of donors, NAD or NADP as acceptor"/>
    <property type="evidence" value="ECO:0007669"/>
    <property type="project" value="UniProtKB-ARBA"/>
</dbReference>
<dbReference type="GO" id="GO:0051287">
    <property type="term" value="F:NAD binding"/>
    <property type="evidence" value="ECO:0007669"/>
    <property type="project" value="InterPro"/>
</dbReference>
<dbReference type="InterPro" id="IPR006140">
    <property type="entry name" value="D-isomer_DH_NAD-bd"/>
</dbReference>
<evidence type="ECO:0000256" key="1">
    <source>
        <dbReference type="ARBA" id="ARBA00005854"/>
    </source>
</evidence>
<evidence type="ECO:0000256" key="2">
    <source>
        <dbReference type="ARBA" id="ARBA00023002"/>
    </source>
</evidence>
<comment type="similarity">
    <text evidence="1">Belongs to the D-isomer specific 2-hydroxyacid dehydrogenase family.</text>
</comment>
<dbReference type="Proteomes" id="UP000294292">
    <property type="component" value="Chromosome"/>
</dbReference>
<keyword evidence="3" id="KW-0520">NAD</keyword>
<proteinExistence type="inferred from homology"/>
<dbReference type="InterPro" id="IPR036291">
    <property type="entry name" value="NAD(P)-bd_dom_sf"/>
</dbReference>
<keyword evidence="2" id="KW-0560">Oxidoreductase</keyword>
<evidence type="ECO:0000256" key="3">
    <source>
        <dbReference type="ARBA" id="ARBA00023027"/>
    </source>
</evidence>
<accession>A0A4P7A129</accession>
<name>A0A4P7A129_9BACL</name>
<dbReference type="EMBL" id="CP038015">
    <property type="protein sequence ID" value="QBP42522.1"/>
    <property type="molecule type" value="Genomic_DNA"/>
</dbReference>
<feature type="domain" description="D-isomer specific 2-hydroxyacid dehydrogenase NAD-binding" evidence="4">
    <location>
        <begin position="1"/>
        <end position="63"/>
    </location>
</feature>
<evidence type="ECO:0000259" key="4">
    <source>
        <dbReference type="Pfam" id="PF02826"/>
    </source>
</evidence>
<organism evidence="5 6">
    <name type="scientific">Paenisporosarcina antarctica</name>
    <dbReference type="NCBI Taxonomy" id="417367"/>
    <lineage>
        <taxon>Bacteria</taxon>
        <taxon>Bacillati</taxon>
        <taxon>Bacillota</taxon>
        <taxon>Bacilli</taxon>
        <taxon>Bacillales</taxon>
        <taxon>Caryophanaceae</taxon>
        <taxon>Paenisporosarcina</taxon>
    </lineage>
</organism>
<dbReference type="InterPro" id="IPR050418">
    <property type="entry name" value="D-iso_2-hydroxyacid_DH_PdxB"/>
</dbReference>